<dbReference type="Proteomes" id="UP000199399">
    <property type="component" value="Unassembled WGS sequence"/>
</dbReference>
<sequence>MTAKPVYEKTEGTFAVPRYFIHESSPVYKEAQKLFKRIKWASPHARADARMNRFNAFTSLLWAVTTDKNFVVHTDLNSSSYNIRKWPIPYRAMSETVKALEAMGWLKHHGVRTKNRQIRYRASGQSPMRKMPSFKVYELPWNPPVVQIRLGRTDLLQAPWDIELMANPKWKGWIKEDLLPPMEELNDKLLGHEFVLFPYGKSDDVQVQYRRIFTNLPQADGQPRLTHGRIYPSTFNIPSKTNGWRQKTLIDGNPTSEIDVHASGLRLLAEDEQIGFDLPDTEDLYTYGQLSGLDRKLTKKVVQAVINRVSLDRQSWPKSFRDDKKTSELIAGRDWKTYAKAISETYPALSKVRKDHGMDLMLIESDIIIRAMNYLLDKGIGCLSIHDCLIAPTDSVEDAKKALLEAYSDKGFRPPQLAVEWSSS</sequence>
<dbReference type="EMBL" id="FNBP01000002">
    <property type="protein sequence ID" value="SDF48310.1"/>
    <property type="molecule type" value="Genomic_DNA"/>
</dbReference>
<dbReference type="STRING" id="218672.SAMN04489759_102290"/>
<reference evidence="2" key="1">
    <citation type="submission" date="2016-10" db="EMBL/GenBank/DDBJ databases">
        <authorList>
            <person name="Varghese N."/>
            <person name="Submissions S."/>
        </authorList>
    </citation>
    <scope>NUCLEOTIDE SEQUENCE [LARGE SCALE GENOMIC DNA]</scope>
    <source>
        <strain evidence="2">DSM 16477</strain>
    </source>
</reference>
<evidence type="ECO:0000313" key="2">
    <source>
        <dbReference type="Proteomes" id="UP000199399"/>
    </source>
</evidence>
<gene>
    <name evidence="1" type="ORF">SAMN04489759_102290</name>
</gene>
<evidence type="ECO:0000313" key="1">
    <source>
        <dbReference type="EMBL" id="SDF48310.1"/>
    </source>
</evidence>
<keyword evidence="2" id="KW-1185">Reference proteome</keyword>
<dbReference type="RefSeq" id="WP_093739687.1">
    <property type="nucleotide sequence ID" value="NZ_FNBP01000002.1"/>
</dbReference>
<proteinExistence type="predicted"/>
<organism evidence="1 2">
    <name type="scientific">Sulfitobacter delicatus</name>
    <dbReference type="NCBI Taxonomy" id="218672"/>
    <lineage>
        <taxon>Bacteria</taxon>
        <taxon>Pseudomonadati</taxon>
        <taxon>Pseudomonadota</taxon>
        <taxon>Alphaproteobacteria</taxon>
        <taxon>Rhodobacterales</taxon>
        <taxon>Roseobacteraceae</taxon>
        <taxon>Sulfitobacter</taxon>
    </lineage>
</organism>
<dbReference type="OrthoDB" id="7059994at2"/>
<protein>
    <recommendedName>
        <fullName evidence="3">DNA-directed DNA polymerase family A palm domain-containing protein</fullName>
    </recommendedName>
</protein>
<accession>A0A1G7LH18</accession>
<evidence type="ECO:0008006" key="3">
    <source>
        <dbReference type="Google" id="ProtNLM"/>
    </source>
</evidence>
<dbReference type="AlphaFoldDB" id="A0A1G7LH18"/>
<name>A0A1G7LH18_9RHOB</name>